<organism evidence="2 3">
    <name type="scientific">Solihabitans fulvus</name>
    <dbReference type="NCBI Taxonomy" id="1892852"/>
    <lineage>
        <taxon>Bacteria</taxon>
        <taxon>Bacillati</taxon>
        <taxon>Actinomycetota</taxon>
        <taxon>Actinomycetes</taxon>
        <taxon>Pseudonocardiales</taxon>
        <taxon>Pseudonocardiaceae</taxon>
        <taxon>Solihabitans</taxon>
    </lineage>
</organism>
<reference evidence="2 3" key="2">
    <citation type="submission" date="2019-09" db="EMBL/GenBank/DDBJ databases">
        <authorList>
            <person name="Jin C."/>
        </authorList>
    </citation>
    <scope>NUCLEOTIDE SEQUENCE [LARGE SCALE GENOMIC DNA]</scope>
    <source>
        <strain evidence="2 3">AN110305</strain>
    </source>
</reference>
<protein>
    <recommendedName>
        <fullName evidence="4">Small secreted domain</fullName>
    </recommendedName>
</protein>
<evidence type="ECO:0008006" key="4">
    <source>
        <dbReference type="Google" id="ProtNLM"/>
    </source>
</evidence>
<name>A0A5B2XHJ0_9PSEU</name>
<dbReference type="Proteomes" id="UP000323454">
    <property type="component" value="Unassembled WGS sequence"/>
</dbReference>
<evidence type="ECO:0000313" key="3">
    <source>
        <dbReference type="Proteomes" id="UP000323454"/>
    </source>
</evidence>
<comment type="caution">
    <text evidence="2">The sequence shown here is derived from an EMBL/GenBank/DDBJ whole genome shotgun (WGS) entry which is preliminary data.</text>
</comment>
<dbReference type="AlphaFoldDB" id="A0A5B2XHJ0"/>
<accession>A0A5B2XHJ0</accession>
<gene>
    <name evidence="2" type="ORF">F0L68_10425</name>
</gene>
<proteinExistence type="predicted"/>
<evidence type="ECO:0000313" key="2">
    <source>
        <dbReference type="EMBL" id="KAA2263277.1"/>
    </source>
</evidence>
<dbReference type="EMBL" id="VUOB01000018">
    <property type="protein sequence ID" value="KAA2263277.1"/>
    <property type="molecule type" value="Genomic_DNA"/>
</dbReference>
<evidence type="ECO:0000256" key="1">
    <source>
        <dbReference type="SAM" id="SignalP"/>
    </source>
</evidence>
<dbReference type="OrthoDB" id="3627717at2"/>
<feature type="chain" id="PRO_5023054556" description="Small secreted domain" evidence="1">
    <location>
        <begin position="25"/>
        <end position="125"/>
    </location>
</feature>
<keyword evidence="3" id="KW-1185">Reference proteome</keyword>
<feature type="signal peptide" evidence="1">
    <location>
        <begin position="1"/>
        <end position="24"/>
    </location>
</feature>
<keyword evidence="1" id="KW-0732">Signal</keyword>
<sequence length="125" mass="11846">MLKKAAVVAAAAAGIMLAGSPAFACGMDACAAAPVVPTTAAAPPAIAPVVMPTTEPGNEGTEPEHHFHWHPMGLLDAGNGNNINLVGGACGNNVGVLGGAVPINSPSITGNCAAGGIIGGGADNG</sequence>
<reference evidence="2 3" key="1">
    <citation type="submission" date="2019-09" db="EMBL/GenBank/DDBJ databases">
        <title>Goodfellowia gen. nov., a new genus of the Pseudonocardineae related to Actinoalloteichus, containing Goodfellowia coeruleoviolacea gen. nov., comb. nov. gen. nov., comb. nov.</title>
        <authorList>
            <person name="Labeda D."/>
        </authorList>
    </citation>
    <scope>NUCLEOTIDE SEQUENCE [LARGE SCALE GENOMIC DNA]</scope>
    <source>
        <strain evidence="2 3">AN110305</strain>
    </source>
</reference>